<protein>
    <submittedName>
        <fullName evidence="3">Class I SAM-dependent methyltransferase</fullName>
    </submittedName>
</protein>
<proteinExistence type="predicted"/>
<comment type="caution">
    <text evidence="3">The sequence shown here is derived from an EMBL/GenBank/DDBJ whole genome shotgun (WGS) entry which is preliminary data.</text>
</comment>
<keyword evidence="4" id="KW-1185">Reference proteome</keyword>
<dbReference type="RefSeq" id="WP_124154505.1">
    <property type="nucleotide sequence ID" value="NZ_CAWOLW010000279.1"/>
</dbReference>
<dbReference type="GO" id="GO:0032259">
    <property type="term" value="P:methylation"/>
    <property type="evidence" value="ECO:0007669"/>
    <property type="project" value="UniProtKB-KW"/>
</dbReference>
<dbReference type="Pfam" id="PF02636">
    <property type="entry name" value="Methyltransf_28"/>
    <property type="match status" value="1"/>
</dbReference>
<dbReference type="EMBL" id="RCBY01000035">
    <property type="protein sequence ID" value="RQH47491.1"/>
    <property type="molecule type" value="Genomic_DNA"/>
</dbReference>
<keyword evidence="2 3" id="KW-0808">Transferase</keyword>
<evidence type="ECO:0000256" key="1">
    <source>
        <dbReference type="ARBA" id="ARBA00022603"/>
    </source>
</evidence>
<evidence type="ECO:0000313" key="3">
    <source>
        <dbReference type="EMBL" id="RQH47491.1"/>
    </source>
</evidence>
<dbReference type="InterPro" id="IPR003788">
    <property type="entry name" value="NDUFAF7"/>
</dbReference>
<dbReference type="PANTHER" id="PTHR12049">
    <property type="entry name" value="PROTEIN ARGININE METHYLTRANSFERASE NDUFAF7, MITOCHONDRIAL"/>
    <property type="match status" value="1"/>
</dbReference>
<dbReference type="GO" id="GO:0035243">
    <property type="term" value="F:protein-arginine omega-N symmetric methyltransferase activity"/>
    <property type="evidence" value="ECO:0007669"/>
    <property type="project" value="TreeGrafter"/>
</dbReference>
<dbReference type="AlphaFoldDB" id="A0A3N6RKZ8"/>
<dbReference type="Proteomes" id="UP000269154">
    <property type="component" value="Unassembled WGS sequence"/>
</dbReference>
<dbReference type="InterPro" id="IPR038375">
    <property type="entry name" value="NDUFAF7_sf"/>
</dbReference>
<accession>A0A3N6RKZ8</accession>
<reference evidence="3 4" key="1">
    <citation type="journal article" date="2018" name="ACS Chem. Biol.">
        <title>Ketoreductase domain dysfunction expands chemodiversity: malyngamide biosynthesis in the cyanobacterium Okeania hirsuta.</title>
        <authorList>
            <person name="Moss N.A."/>
            <person name="Leao T."/>
            <person name="Rankin M."/>
            <person name="McCullough T.M."/>
            <person name="Qu P."/>
            <person name="Korobeynikov A."/>
            <person name="Smith J.L."/>
            <person name="Gerwick L."/>
            <person name="Gerwick W.H."/>
        </authorList>
    </citation>
    <scope>NUCLEOTIDE SEQUENCE [LARGE SCALE GENOMIC DNA]</scope>
    <source>
        <strain evidence="3 4">PAB10Feb10-1</strain>
    </source>
</reference>
<dbReference type="InterPro" id="IPR029063">
    <property type="entry name" value="SAM-dependent_MTases_sf"/>
</dbReference>
<sequence length="397" mass="45632">MNQLQITINNSNENLCKIIHQSIYESPKKRITFAQYMDLVLYHPQYGYYASHPVNIGKQGDFLTSSHWGADFGELLAEQLMQMWNILNQPYNFTLVEMGAGQGILAEQVLEYLKQNHLDFFQTIKYLIIEKSEVLKEEQKERLHSYKVRWCDWDEISHSSITGCLFSNELVDAFPVHKIIIEDREIREVYVSSDSDGKFIEISGETSTPRIAEYFNLVGIDLLSFPDVEGYQTEVNLQALDWINTVASKLQKGYLLTIDYGYQAPRYYNPTRRQGTLQCYYEHHRNNDLYWNIGRQDITAHVDFTALEKQGILSGLENIGFTQQALFLMALGLGDRLNELSNNQGFSIQEVLRRREVLHSLIDPMGLGNFGVLVQGKGLSEEEKKQTLKGLSMPAMG</sequence>
<evidence type="ECO:0000256" key="2">
    <source>
        <dbReference type="ARBA" id="ARBA00022679"/>
    </source>
</evidence>
<evidence type="ECO:0000313" key="4">
    <source>
        <dbReference type="Proteomes" id="UP000269154"/>
    </source>
</evidence>
<organism evidence="3 4">
    <name type="scientific">Okeania hirsuta</name>
    <dbReference type="NCBI Taxonomy" id="1458930"/>
    <lineage>
        <taxon>Bacteria</taxon>
        <taxon>Bacillati</taxon>
        <taxon>Cyanobacteriota</taxon>
        <taxon>Cyanophyceae</taxon>
        <taxon>Oscillatoriophycideae</taxon>
        <taxon>Oscillatoriales</taxon>
        <taxon>Microcoleaceae</taxon>
        <taxon>Okeania</taxon>
    </lineage>
</organism>
<dbReference type="Gene3D" id="3.40.50.12710">
    <property type="match status" value="1"/>
</dbReference>
<gene>
    <name evidence="3" type="ORF">D5R40_08705</name>
</gene>
<dbReference type="PANTHER" id="PTHR12049:SF7">
    <property type="entry name" value="PROTEIN ARGININE METHYLTRANSFERASE NDUFAF7, MITOCHONDRIAL"/>
    <property type="match status" value="1"/>
</dbReference>
<name>A0A3N6RKZ8_9CYAN</name>
<dbReference type="SUPFAM" id="SSF53335">
    <property type="entry name" value="S-adenosyl-L-methionine-dependent methyltransferases"/>
    <property type="match status" value="1"/>
</dbReference>
<dbReference type="OrthoDB" id="9794208at2"/>
<keyword evidence="1 3" id="KW-0489">Methyltransferase</keyword>